<gene>
    <name evidence="2" type="ORF">KQX54_014864</name>
</gene>
<keyword evidence="3" id="KW-1185">Reference proteome</keyword>
<name>A0AAV7IN13_COTGL</name>
<evidence type="ECO:0000256" key="1">
    <source>
        <dbReference type="SAM" id="Phobius"/>
    </source>
</evidence>
<accession>A0AAV7IN13</accession>
<keyword evidence="1" id="KW-0472">Membrane</keyword>
<keyword evidence="1" id="KW-1133">Transmembrane helix</keyword>
<dbReference type="AlphaFoldDB" id="A0AAV7IN13"/>
<dbReference type="Proteomes" id="UP000826195">
    <property type="component" value="Unassembled WGS sequence"/>
</dbReference>
<keyword evidence="1" id="KW-0812">Transmembrane</keyword>
<comment type="caution">
    <text evidence="2">The sequence shown here is derived from an EMBL/GenBank/DDBJ whole genome shotgun (WGS) entry which is preliminary data.</text>
</comment>
<evidence type="ECO:0000313" key="3">
    <source>
        <dbReference type="Proteomes" id="UP000826195"/>
    </source>
</evidence>
<sequence>MHIEYLITSSELCKDMFFDRTKNLNGYRIRAAAKINDHHDRIIKKADGLITRASDIRQVTAVLALDEGLLSKALVYYLDVSIEITHAMLLSINLDSLELPMRGIIEIDLIPTTLINDNEVFDTMNYIHPSYPFFFIYEKIVTHNRGLATPLEKMFEFYGWLSIIVTSIILLVGCVVIYLSKSVNSSNLLLQSPGKK</sequence>
<dbReference type="EMBL" id="JAHXZJ010001119">
    <property type="protein sequence ID" value="KAH0555038.1"/>
    <property type="molecule type" value="Genomic_DNA"/>
</dbReference>
<organism evidence="2 3">
    <name type="scientific">Cotesia glomerata</name>
    <name type="common">Lepidopteran parasitic wasp</name>
    <name type="synonym">Apanteles glomeratus</name>
    <dbReference type="NCBI Taxonomy" id="32391"/>
    <lineage>
        <taxon>Eukaryota</taxon>
        <taxon>Metazoa</taxon>
        <taxon>Ecdysozoa</taxon>
        <taxon>Arthropoda</taxon>
        <taxon>Hexapoda</taxon>
        <taxon>Insecta</taxon>
        <taxon>Pterygota</taxon>
        <taxon>Neoptera</taxon>
        <taxon>Endopterygota</taxon>
        <taxon>Hymenoptera</taxon>
        <taxon>Apocrita</taxon>
        <taxon>Ichneumonoidea</taxon>
        <taxon>Braconidae</taxon>
        <taxon>Microgastrinae</taxon>
        <taxon>Cotesia</taxon>
    </lineage>
</organism>
<reference evidence="2 3" key="1">
    <citation type="journal article" date="2021" name="J. Hered.">
        <title>A chromosome-level genome assembly of the parasitoid wasp, Cotesia glomerata (Hymenoptera: Braconidae).</title>
        <authorList>
            <person name="Pinto B.J."/>
            <person name="Weis J.J."/>
            <person name="Gamble T."/>
            <person name="Ode P.J."/>
            <person name="Paul R."/>
            <person name="Zaspel J.M."/>
        </authorList>
    </citation>
    <scope>NUCLEOTIDE SEQUENCE [LARGE SCALE GENOMIC DNA]</scope>
    <source>
        <strain evidence="2">CgM1</strain>
    </source>
</reference>
<evidence type="ECO:0000313" key="2">
    <source>
        <dbReference type="EMBL" id="KAH0555038.1"/>
    </source>
</evidence>
<proteinExistence type="predicted"/>
<protein>
    <submittedName>
        <fullName evidence="2">Uncharacterized protein</fullName>
    </submittedName>
</protein>
<feature type="transmembrane region" description="Helical" evidence="1">
    <location>
        <begin position="157"/>
        <end position="179"/>
    </location>
</feature>